<dbReference type="RefSeq" id="WP_027251383.1">
    <property type="nucleotide sequence ID" value="NZ_WXWV01000296.1"/>
</dbReference>
<feature type="domain" description="YiaAB two helix" evidence="1">
    <location>
        <begin position="11"/>
        <end position="63"/>
    </location>
</feature>
<dbReference type="GO" id="GO:0005886">
    <property type="term" value="C:plasma membrane"/>
    <property type="evidence" value="ECO:0007669"/>
    <property type="project" value="TreeGrafter"/>
</dbReference>
<gene>
    <name evidence="2" type="ORF">CAG72_07915</name>
</gene>
<protein>
    <recommendedName>
        <fullName evidence="1">YiaAB two helix domain-containing protein</fullName>
    </recommendedName>
</protein>
<dbReference type="PANTHER" id="PTHR37290:SF1">
    <property type="entry name" value="INNER MEMBRANE PROTEIN YIAA"/>
    <property type="match status" value="1"/>
</dbReference>
<dbReference type="AlphaFoldDB" id="A0A7X4WTU9"/>
<dbReference type="EMBL" id="WXWW01000121">
    <property type="protein sequence ID" value="NAW65141.1"/>
    <property type="molecule type" value="Genomic_DNA"/>
</dbReference>
<dbReference type="NCBIfam" id="NF008482">
    <property type="entry name" value="PRK11383.1"/>
    <property type="match status" value="1"/>
</dbReference>
<evidence type="ECO:0000313" key="3">
    <source>
        <dbReference type="Proteomes" id="UP000465712"/>
    </source>
</evidence>
<feature type="domain" description="YiaAB two helix" evidence="1">
    <location>
        <begin position="74"/>
        <end position="127"/>
    </location>
</feature>
<dbReference type="GO" id="GO:0006974">
    <property type="term" value="P:DNA damage response"/>
    <property type="evidence" value="ECO:0007669"/>
    <property type="project" value="TreeGrafter"/>
</dbReference>
<reference evidence="2 3" key="1">
    <citation type="submission" date="2017-05" db="EMBL/GenBank/DDBJ databases">
        <title>High clonality and local adaptation shapes Vibrionaceae linages within an endangered oasis.</title>
        <authorList>
            <person name="Vazquez-Rosas-Landa M."/>
        </authorList>
    </citation>
    <scope>NUCLEOTIDE SEQUENCE [LARGE SCALE GENOMIC DNA]</scope>
    <source>
        <strain evidence="2 3">P46_P4S1P180</strain>
    </source>
</reference>
<dbReference type="Pfam" id="PF05360">
    <property type="entry name" value="YiaAB"/>
    <property type="match status" value="2"/>
</dbReference>
<proteinExistence type="predicted"/>
<dbReference type="InterPro" id="IPR038972">
    <property type="entry name" value="YiaA-like"/>
</dbReference>
<evidence type="ECO:0000313" key="2">
    <source>
        <dbReference type="EMBL" id="NAW65141.1"/>
    </source>
</evidence>
<dbReference type="Proteomes" id="UP000465712">
    <property type="component" value="Unassembled WGS sequence"/>
</dbReference>
<sequence length="155" mass="16843">MNSSLKPTKAFVFTSWAALAIALCAYAVGLLNADLQLNEKGYYLVVMLFGLFSVITLQKTVRDEMEGIKVTSAYKMLVIACVAIACALMVIGLWNADTLALNEKGFFAIAFVLALFSAIVTQKNVRDLSYFEQESPHNIASSPSTETADTASEKL</sequence>
<organism evidence="2 3">
    <name type="scientific">Photobacterium halotolerans</name>
    <dbReference type="NCBI Taxonomy" id="265726"/>
    <lineage>
        <taxon>Bacteria</taxon>
        <taxon>Pseudomonadati</taxon>
        <taxon>Pseudomonadota</taxon>
        <taxon>Gammaproteobacteria</taxon>
        <taxon>Vibrionales</taxon>
        <taxon>Vibrionaceae</taxon>
        <taxon>Photobacterium</taxon>
    </lineage>
</organism>
<evidence type="ECO:0000259" key="1">
    <source>
        <dbReference type="Pfam" id="PF05360"/>
    </source>
</evidence>
<name>A0A7X4WTU9_9GAMM</name>
<comment type="caution">
    <text evidence="2">The sequence shown here is derived from an EMBL/GenBank/DDBJ whole genome shotgun (WGS) entry which is preliminary data.</text>
</comment>
<accession>A0A7X4WTU9</accession>
<dbReference type="InterPro" id="IPR008024">
    <property type="entry name" value="YiaAB"/>
</dbReference>
<dbReference type="PANTHER" id="PTHR37290">
    <property type="entry name" value="INNER MEMBRANE PROTEIN YIAA-RELATED"/>
    <property type="match status" value="1"/>
</dbReference>